<name>A0ABP8TFV6_9ACTN</name>
<reference evidence="2" key="1">
    <citation type="journal article" date="2019" name="Int. J. Syst. Evol. Microbiol.">
        <title>The Global Catalogue of Microorganisms (GCM) 10K type strain sequencing project: providing services to taxonomists for standard genome sequencing and annotation.</title>
        <authorList>
            <consortium name="The Broad Institute Genomics Platform"/>
            <consortium name="The Broad Institute Genome Sequencing Center for Infectious Disease"/>
            <person name="Wu L."/>
            <person name="Ma J."/>
        </authorList>
    </citation>
    <scope>NUCLEOTIDE SEQUENCE [LARGE SCALE GENOMIC DNA]</scope>
    <source>
        <strain evidence="2">JCM 17938</strain>
    </source>
</reference>
<evidence type="ECO:0000313" key="1">
    <source>
        <dbReference type="EMBL" id="GAA4607097.1"/>
    </source>
</evidence>
<comment type="caution">
    <text evidence="1">The sequence shown here is derived from an EMBL/GenBank/DDBJ whole genome shotgun (WGS) entry which is preliminary data.</text>
</comment>
<keyword evidence="2" id="KW-1185">Reference proteome</keyword>
<gene>
    <name evidence="1" type="ORF">GCM10023195_26560</name>
</gene>
<dbReference type="Proteomes" id="UP001500212">
    <property type="component" value="Unassembled WGS sequence"/>
</dbReference>
<proteinExistence type="predicted"/>
<evidence type="ECO:0008006" key="3">
    <source>
        <dbReference type="Google" id="ProtNLM"/>
    </source>
</evidence>
<sequence length="140" mass="14914">MCGVIPIMKHVFVGAGVVGLLSGGLVVASGGSAMAKSDLTLSAAHKVIHRGQPLHLAGSVGDDAGLRRTRFCLQVRDAGHWSQLGKCVEPYRADGWTAVFGFDTRLLTRGKYSFRAVGVGLRHKKHVIYGPSPTVHVTVR</sequence>
<evidence type="ECO:0000313" key="2">
    <source>
        <dbReference type="Proteomes" id="UP001500212"/>
    </source>
</evidence>
<organism evidence="1 2">
    <name type="scientific">Actinoallomurus liliacearum</name>
    <dbReference type="NCBI Taxonomy" id="1080073"/>
    <lineage>
        <taxon>Bacteria</taxon>
        <taxon>Bacillati</taxon>
        <taxon>Actinomycetota</taxon>
        <taxon>Actinomycetes</taxon>
        <taxon>Streptosporangiales</taxon>
        <taxon>Thermomonosporaceae</taxon>
        <taxon>Actinoallomurus</taxon>
    </lineage>
</organism>
<accession>A0ABP8TFV6</accession>
<dbReference type="EMBL" id="BAABHJ010000005">
    <property type="protein sequence ID" value="GAA4607097.1"/>
    <property type="molecule type" value="Genomic_DNA"/>
</dbReference>
<protein>
    <recommendedName>
        <fullName evidence="3">Secreted protein</fullName>
    </recommendedName>
</protein>